<evidence type="ECO:0000256" key="1">
    <source>
        <dbReference type="ARBA" id="ARBA00004175"/>
    </source>
</evidence>
<sequence length="399" mass="45581">MNNNNNGYQSNDKLSKNFNDNDDQDDKKLLKIKTVTAACVGGDNNHYQSSSIKHLIDAAIQNNIEMINTYHQTFNIPVDSIDENGHTALIYASRNGNVNAVRRFIELNANVDYQEPFEFNTALHYAAQCGHTRTAELLINFGNANTKIKNKFGKTPFELAKDFGHGNNKIMKSLFNKMINSSTTTADNNNNNDDNENIGGYLSLIKTKKMFGGSSTSIDSGFHLIKNECFDLNNNNNNHHNHQNDLITSSESAAAAVNCQNSQRKNISYLPHITLLERFSKFGCYRLMGDGYGFELLARNGSIAQMIDETFDNLQIPKYNFEWLLISLEKIVNDLQLNDYKLTSKEYQDFNQEQHTDPQRVNNLYAYNLWRKENLDKILKMIQFIQNGGGFEYQHLENY</sequence>
<evidence type="ECO:0000256" key="2">
    <source>
        <dbReference type="ARBA" id="ARBA00022483"/>
    </source>
</evidence>
<protein>
    <submittedName>
        <fullName evidence="11">GATA zinc finger domain-containing protein 15-like</fullName>
    </submittedName>
</protein>
<evidence type="ECO:0000256" key="7">
    <source>
        <dbReference type="ARBA" id="ARBA00023298"/>
    </source>
</evidence>
<dbReference type="PROSITE" id="PS50297">
    <property type="entry name" value="ANK_REP_REGION"/>
    <property type="match status" value="2"/>
</dbReference>
<dbReference type="OMA" id="HGNNKIM"/>
<dbReference type="GO" id="GO:0044218">
    <property type="term" value="C:other organism cell membrane"/>
    <property type="evidence" value="ECO:0007669"/>
    <property type="project" value="UniProtKB-KW"/>
</dbReference>
<keyword evidence="5" id="KW-0800">Toxin</keyword>
<evidence type="ECO:0000256" key="6">
    <source>
        <dbReference type="ARBA" id="ARBA00023043"/>
    </source>
</evidence>
<proteinExistence type="predicted"/>
<dbReference type="GO" id="GO:0006887">
    <property type="term" value="P:exocytosis"/>
    <property type="evidence" value="ECO:0007669"/>
    <property type="project" value="UniProtKB-KW"/>
</dbReference>
<dbReference type="GO" id="GO:0044231">
    <property type="term" value="C:host cell presynaptic membrane"/>
    <property type="evidence" value="ECO:0007669"/>
    <property type="project" value="UniProtKB-KW"/>
</dbReference>
<feature type="compositionally biased region" description="Polar residues" evidence="9">
    <location>
        <begin position="1"/>
        <end position="12"/>
    </location>
</feature>
<feature type="repeat" description="ANK" evidence="8">
    <location>
        <begin position="118"/>
        <end position="142"/>
    </location>
</feature>
<keyword evidence="5" id="KW-0638">Presynaptic neurotoxin</keyword>
<keyword evidence="6 8" id="KW-0040">ANK repeat</keyword>
<gene>
    <name evidence="11" type="primary">LOC113795768</name>
</gene>
<dbReference type="Gene3D" id="1.25.40.20">
    <property type="entry name" value="Ankyrin repeat-containing domain"/>
    <property type="match status" value="1"/>
</dbReference>
<keyword evidence="2" id="KW-0268">Exocytosis</keyword>
<dbReference type="Proteomes" id="UP000515146">
    <property type="component" value="Unplaced"/>
</dbReference>
<dbReference type="InterPro" id="IPR002110">
    <property type="entry name" value="Ankyrin_rpt"/>
</dbReference>
<keyword evidence="7" id="KW-1053">Target membrane</keyword>
<keyword evidence="3" id="KW-1052">Target cell membrane</keyword>
<dbReference type="Pfam" id="PF12796">
    <property type="entry name" value="Ank_2"/>
    <property type="match status" value="1"/>
</dbReference>
<evidence type="ECO:0000256" key="5">
    <source>
        <dbReference type="ARBA" id="ARBA00023028"/>
    </source>
</evidence>
<feature type="repeat" description="ANK" evidence="8">
    <location>
        <begin position="84"/>
        <end position="116"/>
    </location>
</feature>
<evidence type="ECO:0000313" key="10">
    <source>
        <dbReference type="Proteomes" id="UP000515146"/>
    </source>
</evidence>
<dbReference type="KEGG" id="dpte:113795768"/>
<dbReference type="SUPFAM" id="SSF48403">
    <property type="entry name" value="Ankyrin repeat"/>
    <property type="match status" value="1"/>
</dbReference>
<organism evidence="10 11">
    <name type="scientific">Dermatophagoides pteronyssinus</name>
    <name type="common">European house dust mite</name>
    <dbReference type="NCBI Taxonomy" id="6956"/>
    <lineage>
        <taxon>Eukaryota</taxon>
        <taxon>Metazoa</taxon>
        <taxon>Ecdysozoa</taxon>
        <taxon>Arthropoda</taxon>
        <taxon>Chelicerata</taxon>
        <taxon>Arachnida</taxon>
        <taxon>Acari</taxon>
        <taxon>Acariformes</taxon>
        <taxon>Sarcoptiformes</taxon>
        <taxon>Astigmata</taxon>
        <taxon>Psoroptidia</taxon>
        <taxon>Analgoidea</taxon>
        <taxon>Pyroglyphidae</taxon>
        <taxon>Dermatophagoidinae</taxon>
        <taxon>Dermatophagoides</taxon>
    </lineage>
</organism>
<evidence type="ECO:0000256" key="8">
    <source>
        <dbReference type="PROSITE-ProRule" id="PRU00023"/>
    </source>
</evidence>
<name>A0A6P6YA11_DERPT</name>
<dbReference type="PANTHER" id="PTHR24171:SF9">
    <property type="entry name" value="ANKYRIN REPEAT DOMAIN-CONTAINING PROTEIN 39"/>
    <property type="match status" value="1"/>
</dbReference>
<dbReference type="InParanoid" id="A0A6P6YA11"/>
<dbReference type="PROSITE" id="PS50088">
    <property type="entry name" value="ANK_REPEAT"/>
    <property type="match status" value="2"/>
</dbReference>
<dbReference type="RefSeq" id="XP_027201791.1">
    <property type="nucleotide sequence ID" value="XM_027345990.1"/>
</dbReference>
<evidence type="ECO:0000313" key="11">
    <source>
        <dbReference type="RefSeq" id="XP_027201791.1"/>
    </source>
</evidence>
<dbReference type="InterPro" id="IPR036770">
    <property type="entry name" value="Ankyrin_rpt-contain_sf"/>
</dbReference>
<dbReference type="SMART" id="SM00248">
    <property type="entry name" value="ANK"/>
    <property type="match status" value="3"/>
</dbReference>
<reference evidence="11" key="1">
    <citation type="submission" date="2025-08" db="UniProtKB">
        <authorList>
            <consortium name="RefSeq"/>
        </authorList>
    </citation>
    <scope>IDENTIFICATION</scope>
    <source>
        <strain evidence="11">Airmid</strain>
    </source>
</reference>
<evidence type="ECO:0000256" key="9">
    <source>
        <dbReference type="SAM" id="MobiDB-lite"/>
    </source>
</evidence>
<accession>A0A6P6YA11</accession>
<evidence type="ECO:0000256" key="4">
    <source>
        <dbReference type="ARBA" id="ARBA00022737"/>
    </source>
</evidence>
<dbReference type="OrthoDB" id="1577640at2759"/>
<feature type="region of interest" description="Disordered" evidence="9">
    <location>
        <begin position="1"/>
        <end position="22"/>
    </location>
</feature>
<evidence type="ECO:0000256" key="3">
    <source>
        <dbReference type="ARBA" id="ARBA00022537"/>
    </source>
</evidence>
<keyword evidence="5" id="KW-0528">Neurotoxin</keyword>
<comment type="subcellular location">
    <subcellularLocation>
        <location evidence="1">Target cell membrane</location>
    </subcellularLocation>
</comment>
<dbReference type="AlphaFoldDB" id="A0A6P6YA11"/>
<keyword evidence="7" id="KW-0472">Membrane</keyword>
<keyword evidence="10" id="KW-1185">Reference proteome</keyword>
<keyword evidence="4" id="KW-0677">Repeat</keyword>
<dbReference type="PANTHER" id="PTHR24171">
    <property type="entry name" value="ANKYRIN REPEAT DOMAIN-CONTAINING PROTEIN 39-RELATED"/>
    <property type="match status" value="1"/>
</dbReference>